<sequence length="69" mass="7761">MQLNSLLSPTRRRCLFESSAAISVHEQFTERASVLICVLTWCISCPKSVHEQSMGRTSMLICVVSVLIY</sequence>
<evidence type="ECO:0000313" key="2">
    <source>
        <dbReference type="Proteomes" id="UP000823674"/>
    </source>
</evidence>
<proteinExistence type="predicted"/>
<dbReference type="EMBL" id="JADBGQ010000008">
    <property type="protein sequence ID" value="KAG5384481.1"/>
    <property type="molecule type" value="Genomic_DNA"/>
</dbReference>
<comment type="caution">
    <text evidence="1">The sequence shown here is derived from an EMBL/GenBank/DDBJ whole genome shotgun (WGS) entry which is preliminary data.</text>
</comment>
<evidence type="ECO:0000313" key="1">
    <source>
        <dbReference type="EMBL" id="KAG5384481.1"/>
    </source>
</evidence>
<organism evidence="1 2">
    <name type="scientific">Brassica rapa subsp. trilocularis</name>
    <dbReference type="NCBI Taxonomy" id="1813537"/>
    <lineage>
        <taxon>Eukaryota</taxon>
        <taxon>Viridiplantae</taxon>
        <taxon>Streptophyta</taxon>
        <taxon>Embryophyta</taxon>
        <taxon>Tracheophyta</taxon>
        <taxon>Spermatophyta</taxon>
        <taxon>Magnoliopsida</taxon>
        <taxon>eudicotyledons</taxon>
        <taxon>Gunneridae</taxon>
        <taxon>Pentapetalae</taxon>
        <taxon>rosids</taxon>
        <taxon>malvids</taxon>
        <taxon>Brassicales</taxon>
        <taxon>Brassicaceae</taxon>
        <taxon>Brassiceae</taxon>
        <taxon>Brassica</taxon>
    </lineage>
</organism>
<keyword evidence="2" id="KW-1185">Reference proteome</keyword>
<gene>
    <name evidence="1" type="primary">A09g509380.1_BraROA</name>
    <name evidence="1" type="ORF">IGI04_035951</name>
</gene>
<accession>A0ABQ7LD22</accession>
<name>A0ABQ7LD22_BRACM</name>
<dbReference type="Proteomes" id="UP000823674">
    <property type="component" value="Chromosome A09"/>
</dbReference>
<reference evidence="1 2" key="1">
    <citation type="submission" date="2021-03" db="EMBL/GenBank/DDBJ databases">
        <authorList>
            <person name="King G.J."/>
            <person name="Bancroft I."/>
            <person name="Baten A."/>
            <person name="Bloomfield J."/>
            <person name="Borpatragohain P."/>
            <person name="He Z."/>
            <person name="Irish N."/>
            <person name="Irwin J."/>
            <person name="Liu K."/>
            <person name="Mauleon R.P."/>
            <person name="Moore J."/>
            <person name="Morris R."/>
            <person name="Ostergaard L."/>
            <person name="Wang B."/>
            <person name="Wells R."/>
        </authorList>
    </citation>
    <scope>NUCLEOTIDE SEQUENCE [LARGE SCALE GENOMIC DNA]</scope>
    <source>
        <strain evidence="1">R-o-18</strain>
        <tissue evidence="1">Leaf</tissue>
    </source>
</reference>
<protein>
    <submittedName>
        <fullName evidence="1">Uncharacterized protein</fullName>
    </submittedName>
</protein>